<dbReference type="AlphaFoldDB" id="A0A4Q2UH03"/>
<evidence type="ECO:0000313" key="4">
    <source>
        <dbReference type="Proteomes" id="UP000290407"/>
    </source>
</evidence>
<dbReference type="InterPro" id="IPR008756">
    <property type="entry name" value="Peptidase_M56"/>
</dbReference>
<dbReference type="Pfam" id="PF05569">
    <property type="entry name" value="Peptidase_M56"/>
    <property type="match status" value="1"/>
</dbReference>
<comment type="caution">
    <text evidence="3">The sequence shown here is derived from an EMBL/GenBank/DDBJ whole genome shotgun (WGS) entry which is preliminary data.</text>
</comment>
<accession>A0A4Q2UH03</accession>
<keyword evidence="1" id="KW-1133">Transmembrane helix</keyword>
<feature type="transmembrane region" description="Helical" evidence="1">
    <location>
        <begin position="6"/>
        <end position="25"/>
    </location>
</feature>
<feature type="transmembrane region" description="Helical" evidence="1">
    <location>
        <begin position="32"/>
        <end position="51"/>
    </location>
</feature>
<dbReference type="InterPro" id="IPR052173">
    <property type="entry name" value="Beta-lactam_resp_regulator"/>
</dbReference>
<sequence>METLHYILLSNGLLVVVSLAFYALLRRETLFGVNRVILWLGLATVLLLPLAELPDWRPQPVRHMMQRTAQAIAPTLLAPPADITITYPTGQTFRSTLQPPTQPGWPWQRYLAGLYLAGVLVLLVRLGSRLWALRRIIGQSVCEPYTDFTLARNETVTSPFSFFGWVVINPALYPPDVFEHILRHERVHIRGWHSLDTITGELVCILFWFNPAAYLFRHLLHQTLEFTADQTVVAEGVDERVYQYNLVTVSLSASRSPLVTSFGQSALRQRIRMINRPRSGPAVWGRYALWGLLVSAGVLACRHRDQAQADTSGFIPNHAGKRLPATSSTRALVVELEARGSWYQHMALFDTRSGTETIASDPVVVQILKNKFSVANDFLYASALYINGKEMPLDSLSQIAPESISELFVMHQLEGQPDTDRQAKPYQILLQTATKPVRFTAQRNEFFALLQAAAISQHPRGESYMFTMNSLLEATFFHNKNALVERTADEHLKVYDEYKNDVDVFINNLPATVADVATIHVREVARLGTRERPYTSWFRPDQPERRFELHIKTAPKRAKRDSSYYVFSPFYTGDF</sequence>
<protein>
    <submittedName>
        <fullName evidence="3">M56 family metallopeptidase</fullName>
    </submittedName>
</protein>
<keyword evidence="4" id="KW-1185">Reference proteome</keyword>
<dbReference type="CDD" id="cd07341">
    <property type="entry name" value="M56_BlaR1_MecR1_like"/>
    <property type="match status" value="1"/>
</dbReference>
<dbReference type="PANTHER" id="PTHR34978">
    <property type="entry name" value="POSSIBLE SENSOR-TRANSDUCER PROTEIN BLAR"/>
    <property type="match status" value="1"/>
</dbReference>
<proteinExistence type="predicted"/>
<dbReference type="Proteomes" id="UP000290407">
    <property type="component" value="Unassembled WGS sequence"/>
</dbReference>
<reference evidence="3 4" key="1">
    <citation type="submission" date="2019-01" db="EMBL/GenBank/DDBJ databases">
        <title>Spirosoma flava sp. nov., a propanil-degrading bacterium isolated from herbicide-contaminated soil.</title>
        <authorList>
            <person name="Zhang L."/>
            <person name="Jiang J.-D."/>
        </authorList>
    </citation>
    <scope>NUCLEOTIDE SEQUENCE [LARGE SCALE GENOMIC DNA]</scope>
    <source>
        <strain evidence="3 4">TY50</strain>
    </source>
</reference>
<keyword evidence="1" id="KW-0472">Membrane</keyword>
<feature type="transmembrane region" description="Helical" evidence="1">
    <location>
        <begin position="107"/>
        <end position="126"/>
    </location>
</feature>
<keyword evidence="1" id="KW-0812">Transmembrane</keyword>
<dbReference type="PANTHER" id="PTHR34978:SF3">
    <property type="entry name" value="SLR0241 PROTEIN"/>
    <property type="match status" value="1"/>
</dbReference>
<evidence type="ECO:0000259" key="2">
    <source>
        <dbReference type="Pfam" id="PF05569"/>
    </source>
</evidence>
<dbReference type="RefSeq" id="WP_129603491.1">
    <property type="nucleotide sequence ID" value="NZ_SBLB01000005.1"/>
</dbReference>
<evidence type="ECO:0000256" key="1">
    <source>
        <dbReference type="SAM" id="Phobius"/>
    </source>
</evidence>
<dbReference type="EMBL" id="SBLB01000005">
    <property type="protein sequence ID" value="RYC68663.1"/>
    <property type="molecule type" value="Genomic_DNA"/>
</dbReference>
<evidence type="ECO:0000313" key="3">
    <source>
        <dbReference type="EMBL" id="RYC68663.1"/>
    </source>
</evidence>
<gene>
    <name evidence="3" type="ORF">EQG79_20175</name>
</gene>
<feature type="domain" description="Peptidase M56" evidence="2">
    <location>
        <begin position="178"/>
        <end position="274"/>
    </location>
</feature>
<name>A0A4Q2UH03_9BACT</name>
<organism evidence="3 4">
    <name type="scientific">Spirosoma sordidisoli</name>
    <dbReference type="NCBI Taxonomy" id="2502893"/>
    <lineage>
        <taxon>Bacteria</taxon>
        <taxon>Pseudomonadati</taxon>
        <taxon>Bacteroidota</taxon>
        <taxon>Cytophagia</taxon>
        <taxon>Cytophagales</taxon>
        <taxon>Cytophagaceae</taxon>
        <taxon>Spirosoma</taxon>
    </lineage>
</organism>